<keyword evidence="1" id="KW-0812">Transmembrane</keyword>
<organism evidence="2">
    <name type="scientific">uncultured Caudovirales phage</name>
    <dbReference type="NCBI Taxonomy" id="2100421"/>
    <lineage>
        <taxon>Viruses</taxon>
        <taxon>Duplodnaviria</taxon>
        <taxon>Heunggongvirae</taxon>
        <taxon>Uroviricota</taxon>
        <taxon>Caudoviricetes</taxon>
        <taxon>Peduoviridae</taxon>
        <taxon>Maltschvirus</taxon>
        <taxon>Maltschvirus maltsch</taxon>
    </lineage>
</organism>
<keyword evidence="1" id="KW-0472">Membrane</keyword>
<accession>A0A6J7WPU9</accession>
<evidence type="ECO:0000313" key="2">
    <source>
        <dbReference type="EMBL" id="CAB5220019.1"/>
    </source>
</evidence>
<feature type="transmembrane region" description="Helical" evidence="1">
    <location>
        <begin position="12"/>
        <end position="28"/>
    </location>
</feature>
<keyword evidence="1" id="KW-1133">Transmembrane helix</keyword>
<reference evidence="2" key="1">
    <citation type="submission" date="2020-05" db="EMBL/GenBank/DDBJ databases">
        <authorList>
            <person name="Chiriac C."/>
            <person name="Salcher M."/>
            <person name="Ghai R."/>
            <person name="Kavagutti S V."/>
        </authorList>
    </citation>
    <scope>NUCLEOTIDE SEQUENCE</scope>
</reference>
<sequence>MLSVLFTPIGRYATLIMVGIFLCVYGIHRIKEQAIVEVEAAAVADALRRTQDAVRAGDSVDVSPDGLLKSDGHKRD</sequence>
<evidence type="ECO:0000256" key="1">
    <source>
        <dbReference type="SAM" id="Phobius"/>
    </source>
</evidence>
<name>A0A6J7WPU9_9CAUD</name>
<protein>
    <submittedName>
        <fullName evidence="2">Uncharacterized protein</fullName>
    </submittedName>
</protein>
<proteinExistence type="predicted"/>
<gene>
    <name evidence="2" type="ORF">UFOVP231_36</name>
</gene>
<dbReference type="EMBL" id="LR798279">
    <property type="protein sequence ID" value="CAB5220019.1"/>
    <property type="molecule type" value="Genomic_DNA"/>
</dbReference>